<organism evidence="15 16">
    <name type="scientific">Sulfurihydrogenibium yellowstonense SS-5</name>
    <dbReference type="NCBI Taxonomy" id="432331"/>
    <lineage>
        <taxon>Bacteria</taxon>
        <taxon>Pseudomonadati</taxon>
        <taxon>Aquificota</taxon>
        <taxon>Aquificia</taxon>
        <taxon>Aquificales</taxon>
        <taxon>Hydrogenothermaceae</taxon>
        <taxon>Sulfurihydrogenibium</taxon>
    </lineage>
</organism>
<dbReference type="Gene3D" id="3.40.50.300">
    <property type="entry name" value="P-loop containing nucleotide triphosphate hydrolases"/>
    <property type="match status" value="1"/>
</dbReference>
<dbReference type="GO" id="GO:0005886">
    <property type="term" value="C:plasma membrane"/>
    <property type="evidence" value="ECO:0007669"/>
    <property type="project" value="UniProtKB-SubCell"/>
</dbReference>
<evidence type="ECO:0000256" key="5">
    <source>
        <dbReference type="ARBA" id="ARBA00022475"/>
    </source>
</evidence>
<evidence type="ECO:0000256" key="6">
    <source>
        <dbReference type="ARBA" id="ARBA00022741"/>
    </source>
</evidence>
<dbReference type="PANTHER" id="PTHR43134">
    <property type="entry name" value="SIGNAL RECOGNITION PARTICLE RECEPTOR SUBUNIT ALPHA"/>
    <property type="match status" value="1"/>
</dbReference>
<evidence type="ECO:0000256" key="2">
    <source>
        <dbReference type="ARBA" id="ARBA00008531"/>
    </source>
</evidence>
<proteinExistence type="inferred from homology"/>
<dbReference type="GO" id="GO:0015031">
    <property type="term" value="P:protein transport"/>
    <property type="evidence" value="ECO:0007669"/>
    <property type="project" value="UniProtKB-KW"/>
</dbReference>
<keyword evidence="11" id="KW-1006">Bacterial flagellum protein export</keyword>
<evidence type="ECO:0000256" key="3">
    <source>
        <dbReference type="ARBA" id="ARBA00014919"/>
    </source>
</evidence>
<keyword evidence="15" id="KW-0969">Cilium</keyword>
<dbReference type="CDD" id="cd17873">
    <property type="entry name" value="FlhF"/>
    <property type="match status" value="1"/>
</dbReference>
<comment type="caution">
    <text evidence="15">The sequence shown here is derived from an EMBL/GenBank/DDBJ whole genome shotgun (WGS) entry which is preliminary data.</text>
</comment>
<keyword evidence="10" id="KW-0472">Membrane</keyword>
<evidence type="ECO:0000256" key="10">
    <source>
        <dbReference type="ARBA" id="ARBA00023136"/>
    </source>
</evidence>
<evidence type="ECO:0000256" key="13">
    <source>
        <dbReference type="ARBA" id="ARBA00030866"/>
    </source>
</evidence>
<gene>
    <name evidence="15" type="ORF">SULYE_0098</name>
</gene>
<evidence type="ECO:0000313" key="16">
    <source>
        <dbReference type="Proteomes" id="UP000005540"/>
    </source>
</evidence>
<evidence type="ECO:0000256" key="8">
    <source>
        <dbReference type="ARBA" id="ARBA00022927"/>
    </source>
</evidence>
<keyword evidence="15" id="KW-0966">Cell projection</keyword>
<keyword evidence="6" id="KW-0547">Nucleotide-binding</keyword>
<comment type="similarity">
    <text evidence="2">Belongs to the GTP-binding SRP family.</text>
</comment>
<evidence type="ECO:0000256" key="12">
    <source>
        <dbReference type="ARBA" id="ARBA00025337"/>
    </source>
</evidence>
<keyword evidence="7" id="KW-1005">Bacterial flagellum biogenesis</keyword>
<dbReference type="AlphaFoldDB" id="C4FHS0"/>
<keyword evidence="15" id="KW-0282">Flagellum</keyword>
<evidence type="ECO:0000259" key="14">
    <source>
        <dbReference type="SMART" id="SM00962"/>
    </source>
</evidence>
<evidence type="ECO:0000256" key="7">
    <source>
        <dbReference type="ARBA" id="ARBA00022795"/>
    </source>
</evidence>
<dbReference type="FunFam" id="3.40.50.300:FF:000695">
    <property type="entry name" value="Flagellar biosynthesis regulator FlhF"/>
    <property type="match status" value="1"/>
</dbReference>
<dbReference type="GO" id="GO:0005047">
    <property type="term" value="F:signal recognition particle binding"/>
    <property type="evidence" value="ECO:0007669"/>
    <property type="project" value="TreeGrafter"/>
</dbReference>
<keyword evidence="5" id="KW-1003">Cell membrane</keyword>
<keyword evidence="16" id="KW-1185">Reference proteome</keyword>
<dbReference type="InterPro" id="IPR027417">
    <property type="entry name" value="P-loop_NTPase"/>
</dbReference>
<comment type="subcellular location">
    <subcellularLocation>
        <location evidence="1">Cell membrane</location>
        <topology evidence="1">Peripheral membrane protein</topology>
        <orientation evidence="1">Cytoplasmic side</orientation>
    </subcellularLocation>
</comment>
<keyword evidence="9" id="KW-0342">GTP-binding</keyword>
<evidence type="ECO:0000256" key="11">
    <source>
        <dbReference type="ARBA" id="ARBA00023225"/>
    </source>
</evidence>
<feature type="domain" description="SRP54-type proteins GTP-binding" evidence="14">
    <location>
        <begin position="204"/>
        <end position="396"/>
    </location>
</feature>
<keyword evidence="4" id="KW-0813">Transport</keyword>
<evidence type="ECO:0000256" key="9">
    <source>
        <dbReference type="ARBA" id="ARBA00023134"/>
    </source>
</evidence>
<dbReference type="Proteomes" id="UP000005540">
    <property type="component" value="Unassembled WGS sequence"/>
</dbReference>
<dbReference type="Pfam" id="PF00448">
    <property type="entry name" value="SRP54"/>
    <property type="match status" value="1"/>
</dbReference>
<reference evidence="15 16" key="1">
    <citation type="submission" date="2009-04" db="EMBL/GenBank/DDBJ databases">
        <authorList>
            <person name="Reysenbach A.-L."/>
            <person name="Heidelberg J.F."/>
            <person name="Nelson W.C."/>
        </authorList>
    </citation>
    <scope>NUCLEOTIDE SEQUENCE [LARGE SCALE GENOMIC DNA]</scope>
    <source>
        <strain evidence="15 16">SS-5</strain>
    </source>
</reference>
<evidence type="ECO:0000256" key="4">
    <source>
        <dbReference type="ARBA" id="ARBA00022448"/>
    </source>
</evidence>
<dbReference type="Gene3D" id="1.20.120.1380">
    <property type="entry name" value="Flagellar FlhF biosynthesis protein, N domain"/>
    <property type="match status" value="1"/>
</dbReference>
<accession>C4FHS0</accession>
<dbReference type="InterPro" id="IPR000897">
    <property type="entry name" value="SRP54_GTPase_dom"/>
</dbReference>
<dbReference type="GO" id="GO:0044781">
    <property type="term" value="P:bacterial-type flagellum organization"/>
    <property type="evidence" value="ECO:0007669"/>
    <property type="project" value="UniProtKB-KW"/>
</dbReference>
<dbReference type="GO" id="GO:0005525">
    <property type="term" value="F:GTP binding"/>
    <property type="evidence" value="ECO:0007669"/>
    <property type="project" value="UniProtKB-KW"/>
</dbReference>
<name>C4FHS0_9AQUI</name>
<dbReference type="InterPro" id="IPR047040">
    <property type="entry name" value="FlhF__GTPase_dom"/>
</dbReference>
<dbReference type="GO" id="GO:0006614">
    <property type="term" value="P:SRP-dependent cotranslational protein targeting to membrane"/>
    <property type="evidence" value="ECO:0007669"/>
    <property type="project" value="InterPro"/>
</dbReference>
<dbReference type="OrthoDB" id="9778554at2"/>
<dbReference type="GO" id="GO:0003924">
    <property type="term" value="F:GTPase activity"/>
    <property type="evidence" value="ECO:0007669"/>
    <property type="project" value="InterPro"/>
</dbReference>
<protein>
    <recommendedName>
        <fullName evidence="3">Flagellar biosynthesis protein FlhF</fullName>
    </recommendedName>
    <alternativeName>
        <fullName evidence="13">Flagella-associated GTP-binding protein</fullName>
    </alternativeName>
</protein>
<dbReference type="EMBL" id="ABZS01000005">
    <property type="protein sequence ID" value="EEP61390.1"/>
    <property type="molecule type" value="Genomic_DNA"/>
</dbReference>
<comment type="function">
    <text evidence="12">Necessary for flagellar biosynthesis. May be involved in translocation of the flagellum.</text>
</comment>
<dbReference type="PANTHER" id="PTHR43134:SF3">
    <property type="entry name" value="FLAGELLAR BIOSYNTHESIS PROTEIN FLHF"/>
    <property type="match status" value="1"/>
</dbReference>
<sequence>MEPKIKIFEGYDLNKLMHQIKENLGEEFKILYQSEIKEKTKIPFLKKTKYILIVEPIENKISFEDILSENLKEEDEKEEVQVYNPFKAEIRQEIVEKAEPVIKTTTHNDLNQKLNIKEEYYDNNITYREITEEFTGKALDLINLLIQKDVELTVAKEIVRNACGLEMGSNKLDLKHFTYRESLIEGLEKSFIFKGDIFKDSDRRRVVAFLGPTGVGKTTNLFKVASKLILEENRKVAVVSIDTFKAGAGDQARSYCNILGIPFQILSDPKKLRETVDDFDFVDVLLIDTIGRSHYDHWKLGEIKETLRLIDEIEYMMVVSCNWKNKESYNLIQKYRKFFNINYLFFTKIDETAYPGTILNLAYKTKLPLTYISTGQNVPEDLKIITPERLASYLLMENE</sequence>
<dbReference type="SUPFAM" id="SSF52540">
    <property type="entry name" value="P-loop containing nucleoside triphosphate hydrolases"/>
    <property type="match status" value="1"/>
</dbReference>
<evidence type="ECO:0000313" key="15">
    <source>
        <dbReference type="EMBL" id="EEP61390.1"/>
    </source>
</evidence>
<evidence type="ECO:0000256" key="1">
    <source>
        <dbReference type="ARBA" id="ARBA00004413"/>
    </source>
</evidence>
<dbReference type="SMART" id="SM00962">
    <property type="entry name" value="SRP54"/>
    <property type="match status" value="1"/>
</dbReference>
<keyword evidence="8" id="KW-0653">Protein transport</keyword>
<dbReference type="RefSeq" id="WP_007545486.1">
    <property type="nucleotide sequence ID" value="NZ_ABZS01000005.1"/>
</dbReference>